<reference evidence="1 2" key="1">
    <citation type="submission" date="2024-02" db="EMBL/GenBank/DDBJ databases">
        <authorList>
            <person name="Chen Y."/>
            <person name="Shah S."/>
            <person name="Dougan E. K."/>
            <person name="Thang M."/>
            <person name="Chan C."/>
        </authorList>
    </citation>
    <scope>NUCLEOTIDE SEQUENCE [LARGE SCALE GENOMIC DNA]</scope>
</reference>
<proteinExistence type="predicted"/>
<gene>
    <name evidence="1" type="ORF">CCMP2556_LOCUS45497</name>
</gene>
<evidence type="ECO:0000313" key="2">
    <source>
        <dbReference type="Proteomes" id="UP001642484"/>
    </source>
</evidence>
<accession>A0ABP0R4N4</accession>
<evidence type="ECO:0000313" key="1">
    <source>
        <dbReference type="EMBL" id="CAK9095535.1"/>
    </source>
</evidence>
<protein>
    <submittedName>
        <fullName evidence="1">Uncharacterized protein</fullName>
    </submittedName>
</protein>
<sequence>MIEDVLNMVGRLFVVSNSKNVLQAGLSELLEVGLSGLVHVLQDYPNLLPNFVAVLLGQSPEYRRRLLDEAADSESLVGLSRSPGGERARRSYVQGNSTSMYEETSLPEVWPHLDIARTLAMQMEALRGSAAPGGVRSAATQLVKVDEEHLEVLSASLPFFFEDEEADEWLHVFDKVKQHLFTSLVQRPVKRVGTQTSGLEVFFHHFN</sequence>
<organism evidence="1 2">
    <name type="scientific">Durusdinium trenchii</name>
    <dbReference type="NCBI Taxonomy" id="1381693"/>
    <lineage>
        <taxon>Eukaryota</taxon>
        <taxon>Sar</taxon>
        <taxon>Alveolata</taxon>
        <taxon>Dinophyceae</taxon>
        <taxon>Suessiales</taxon>
        <taxon>Symbiodiniaceae</taxon>
        <taxon>Durusdinium</taxon>
    </lineage>
</organism>
<dbReference type="Proteomes" id="UP001642484">
    <property type="component" value="Unassembled WGS sequence"/>
</dbReference>
<name>A0ABP0R4N4_9DINO</name>
<comment type="caution">
    <text evidence="1">The sequence shown here is derived from an EMBL/GenBank/DDBJ whole genome shotgun (WGS) entry which is preliminary data.</text>
</comment>
<keyword evidence="2" id="KW-1185">Reference proteome</keyword>
<dbReference type="EMBL" id="CAXAMN010025484">
    <property type="protein sequence ID" value="CAK9095535.1"/>
    <property type="molecule type" value="Genomic_DNA"/>
</dbReference>